<evidence type="ECO:0000313" key="2">
    <source>
        <dbReference type="Proteomes" id="UP000009134"/>
    </source>
</evidence>
<organism evidence="1 2">
    <name type="scientific">Novosphingobium aromaticivorans (strain ATCC 700278 / DSM 12444 / CCUG 56034 / CIP 105152 / NBRC 16084 / F199)</name>
    <dbReference type="NCBI Taxonomy" id="279238"/>
    <lineage>
        <taxon>Bacteria</taxon>
        <taxon>Pseudomonadati</taxon>
        <taxon>Pseudomonadota</taxon>
        <taxon>Alphaproteobacteria</taxon>
        <taxon>Sphingomonadales</taxon>
        <taxon>Sphingomonadaceae</taxon>
        <taxon>Novosphingobium</taxon>
    </lineage>
</organism>
<dbReference type="HOGENOM" id="CLU_2302991_0_0_5"/>
<evidence type="ECO:0000313" key="1">
    <source>
        <dbReference type="EMBL" id="ABD27414.1"/>
    </source>
</evidence>
<keyword evidence="2" id="KW-1185">Reference proteome</keyword>
<dbReference type="KEGG" id="nar:Saro_2979"/>
<sequence>MTAEEIAAGRDGPRINIKATCSSCRHVISERYRVQGDSGHDVYCQHPSLPERKRVGDTRWDTPNWCPAVNMPGLKAAEALYNSLIVDAPITPIEGTPHDQ</sequence>
<accession>Q2G409</accession>
<reference evidence="2" key="1">
    <citation type="submission" date="2006-01" db="EMBL/GenBank/DDBJ databases">
        <title>Complete sequence of Novosphingobium aromaticivorans DSM 12444.</title>
        <authorList>
            <consortium name="US DOE Joint Genome Institute"/>
            <person name="Copeland A."/>
            <person name="Lucas S."/>
            <person name="Lapidus A."/>
            <person name="Barry K."/>
            <person name="Detter J.C."/>
            <person name="Glavina T."/>
            <person name="Hammon N."/>
            <person name="Israni S."/>
            <person name="Pitluck S."/>
            <person name="Chain P."/>
            <person name="Malfatti S."/>
            <person name="Shin M."/>
            <person name="Vergez L."/>
            <person name="Schmutz J."/>
            <person name="Larimer F."/>
            <person name="Land M."/>
            <person name="Kyrpides N."/>
            <person name="Ivanova N."/>
            <person name="Fredrickson J."/>
            <person name="Balkwill D."/>
            <person name="Romine M.F."/>
            <person name="Richardson P."/>
        </authorList>
    </citation>
    <scope>NUCLEOTIDE SEQUENCE [LARGE SCALE GENOMIC DNA]</scope>
    <source>
        <strain evidence="2">ATCC 700278 / DSM 12444 / CCUG 56034 / CIP 105152 / NBRC 16084 / F199</strain>
    </source>
</reference>
<gene>
    <name evidence="1" type="ordered locus">Saro_2979</name>
</gene>
<proteinExistence type="predicted"/>
<protein>
    <submittedName>
        <fullName evidence="1">Uncharacterized protein</fullName>
    </submittedName>
</protein>
<dbReference type="EMBL" id="CP000248">
    <property type="protein sequence ID" value="ABD27414.1"/>
    <property type="molecule type" value="Genomic_DNA"/>
</dbReference>
<dbReference type="STRING" id="279238.Saro_2979"/>
<name>Q2G409_NOVAD</name>
<dbReference type="AlphaFoldDB" id="Q2G409"/>
<dbReference type="Proteomes" id="UP000009134">
    <property type="component" value="Chromosome"/>
</dbReference>